<dbReference type="EMBL" id="JADBEK010000001">
    <property type="protein sequence ID" value="MBE1582438.1"/>
    <property type="molecule type" value="Genomic_DNA"/>
</dbReference>
<name>A0ABR9LP64_9ACTN</name>
<keyword evidence="3" id="KW-1185">Reference proteome</keyword>
<sequence length="69" mass="7609">MIAVIRAVIRREPAKDPMTARSRVMSSSGISAHRAGPPGARMELTAPPIRHHNGTLRAWESPPLHLHTR</sequence>
<reference evidence="2 3" key="1">
    <citation type="submission" date="2020-10" db="EMBL/GenBank/DDBJ databases">
        <title>Sequencing the genomes of 1000 actinobacteria strains.</title>
        <authorList>
            <person name="Klenk H.-P."/>
        </authorList>
    </citation>
    <scope>NUCLEOTIDE SEQUENCE [LARGE SCALE GENOMIC DNA]</scope>
    <source>
        <strain evidence="2 3">DSM 43173</strain>
    </source>
</reference>
<accession>A0ABR9LP64</accession>
<evidence type="ECO:0000313" key="2">
    <source>
        <dbReference type="EMBL" id="MBE1582438.1"/>
    </source>
</evidence>
<dbReference type="Proteomes" id="UP000633509">
    <property type="component" value="Unassembled WGS sequence"/>
</dbReference>
<organism evidence="2 3">
    <name type="scientific">Nonomuraea angiospora</name>
    <dbReference type="NCBI Taxonomy" id="46172"/>
    <lineage>
        <taxon>Bacteria</taxon>
        <taxon>Bacillati</taxon>
        <taxon>Actinomycetota</taxon>
        <taxon>Actinomycetes</taxon>
        <taxon>Streptosporangiales</taxon>
        <taxon>Streptosporangiaceae</taxon>
        <taxon>Nonomuraea</taxon>
    </lineage>
</organism>
<proteinExistence type="predicted"/>
<feature type="region of interest" description="Disordered" evidence="1">
    <location>
        <begin position="16"/>
        <end position="46"/>
    </location>
</feature>
<gene>
    <name evidence="2" type="ORF">H4W80_000696</name>
</gene>
<evidence type="ECO:0000313" key="3">
    <source>
        <dbReference type="Proteomes" id="UP000633509"/>
    </source>
</evidence>
<comment type="caution">
    <text evidence="2">The sequence shown here is derived from an EMBL/GenBank/DDBJ whole genome shotgun (WGS) entry which is preliminary data.</text>
</comment>
<protein>
    <submittedName>
        <fullName evidence="2">Uncharacterized protein</fullName>
    </submittedName>
</protein>
<dbReference type="RefSeq" id="WP_192783718.1">
    <property type="nucleotide sequence ID" value="NZ_JADBEK010000001.1"/>
</dbReference>
<evidence type="ECO:0000256" key="1">
    <source>
        <dbReference type="SAM" id="MobiDB-lite"/>
    </source>
</evidence>